<name>A0A7I8JGB9_SPIIN</name>
<dbReference type="Proteomes" id="UP000663760">
    <property type="component" value="Chromosome 12"/>
</dbReference>
<dbReference type="EMBL" id="LR746275">
    <property type="protein sequence ID" value="CAA7406144.1"/>
    <property type="molecule type" value="Genomic_DNA"/>
</dbReference>
<dbReference type="EMBL" id="LR743599">
    <property type="protein sequence ID" value="CAA2629951.1"/>
    <property type="molecule type" value="Genomic_DNA"/>
</dbReference>
<evidence type="ECO:0000313" key="1">
    <source>
        <dbReference type="EMBL" id="CAA2629951.1"/>
    </source>
</evidence>
<organism evidence="1">
    <name type="scientific">Spirodela intermedia</name>
    <name type="common">Intermediate duckweed</name>
    <dbReference type="NCBI Taxonomy" id="51605"/>
    <lineage>
        <taxon>Eukaryota</taxon>
        <taxon>Viridiplantae</taxon>
        <taxon>Streptophyta</taxon>
        <taxon>Embryophyta</taxon>
        <taxon>Tracheophyta</taxon>
        <taxon>Spermatophyta</taxon>
        <taxon>Magnoliopsida</taxon>
        <taxon>Liliopsida</taxon>
        <taxon>Araceae</taxon>
        <taxon>Lemnoideae</taxon>
        <taxon>Spirodela</taxon>
    </lineage>
</organism>
<proteinExistence type="predicted"/>
<sequence>MRERERERGQVMKRSVPSALAGLRELRVFKNIAICT</sequence>
<dbReference type="AlphaFoldDB" id="A0A7I8JGB9"/>
<gene>
    <name evidence="1" type="ORF">SI7747_12015589</name>
    <name evidence="2" type="ORF">SI8410_12016822</name>
</gene>
<keyword evidence="3" id="KW-1185">Reference proteome</keyword>
<reference evidence="1" key="1">
    <citation type="submission" date="2019-12" db="EMBL/GenBank/DDBJ databases">
        <authorList>
            <person name="Scholz U."/>
            <person name="Mascher M."/>
            <person name="Fiebig A."/>
        </authorList>
    </citation>
    <scope>NUCLEOTIDE SEQUENCE</scope>
</reference>
<accession>A0A7I8JGB9</accession>
<evidence type="ECO:0000313" key="2">
    <source>
        <dbReference type="EMBL" id="CAA7406144.1"/>
    </source>
</evidence>
<protein>
    <submittedName>
        <fullName evidence="1">Uncharacterized protein</fullName>
    </submittedName>
</protein>
<evidence type="ECO:0000313" key="3">
    <source>
        <dbReference type="Proteomes" id="UP000663760"/>
    </source>
</evidence>